<name>A0A8R7UCI8_TRIUA</name>
<dbReference type="AlphaFoldDB" id="A0A8R7UCI8"/>
<protein>
    <submittedName>
        <fullName evidence="1">Uncharacterized protein</fullName>
    </submittedName>
</protein>
<keyword evidence="2" id="KW-1185">Reference proteome</keyword>
<evidence type="ECO:0000313" key="1">
    <source>
        <dbReference type="EnsemblPlants" id="TuG1812G0400003758.01.T01.cds333118"/>
    </source>
</evidence>
<dbReference type="Proteomes" id="UP000015106">
    <property type="component" value="Chromosome 4"/>
</dbReference>
<reference evidence="2" key="1">
    <citation type="journal article" date="2013" name="Nature">
        <title>Draft genome of the wheat A-genome progenitor Triticum urartu.</title>
        <authorList>
            <person name="Ling H.Q."/>
            <person name="Zhao S."/>
            <person name="Liu D."/>
            <person name="Wang J."/>
            <person name="Sun H."/>
            <person name="Zhang C."/>
            <person name="Fan H."/>
            <person name="Li D."/>
            <person name="Dong L."/>
            <person name="Tao Y."/>
            <person name="Gao C."/>
            <person name="Wu H."/>
            <person name="Li Y."/>
            <person name="Cui Y."/>
            <person name="Guo X."/>
            <person name="Zheng S."/>
            <person name="Wang B."/>
            <person name="Yu K."/>
            <person name="Liang Q."/>
            <person name="Yang W."/>
            <person name="Lou X."/>
            <person name="Chen J."/>
            <person name="Feng M."/>
            <person name="Jian J."/>
            <person name="Zhang X."/>
            <person name="Luo G."/>
            <person name="Jiang Y."/>
            <person name="Liu J."/>
            <person name="Wang Z."/>
            <person name="Sha Y."/>
            <person name="Zhang B."/>
            <person name="Wu H."/>
            <person name="Tang D."/>
            <person name="Shen Q."/>
            <person name="Xue P."/>
            <person name="Zou S."/>
            <person name="Wang X."/>
            <person name="Liu X."/>
            <person name="Wang F."/>
            <person name="Yang Y."/>
            <person name="An X."/>
            <person name="Dong Z."/>
            <person name="Zhang K."/>
            <person name="Zhang X."/>
            <person name="Luo M.C."/>
            <person name="Dvorak J."/>
            <person name="Tong Y."/>
            <person name="Wang J."/>
            <person name="Yang H."/>
            <person name="Li Z."/>
            <person name="Wang D."/>
            <person name="Zhang A."/>
            <person name="Wang J."/>
        </authorList>
    </citation>
    <scope>NUCLEOTIDE SEQUENCE</scope>
    <source>
        <strain evidence="2">cv. G1812</strain>
    </source>
</reference>
<sequence length="77" mass="8442">MPLACSALLTERASMFSFSARSALTTAVLNLKPPAYPHAYCSSLLQKGPWVFQNCHFKLGATCLQLFDIADTPALYM</sequence>
<accession>A0A8R7UCI8</accession>
<proteinExistence type="predicted"/>
<reference evidence="1" key="3">
    <citation type="submission" date="2022-06" db="UniProtKB">
        <authorList>
            <consortium name="EnsemblPlants"/>
        </authorList>
    </citation>
    <scope>IDENTIFICATION</scope>
</reference>
<organism evidence="1 2">
    <name type="scientific">Triticum urartu</name>
    <name type="common">Red wild einkorn</name>
    <name type="synonym">Crithodium urartu</name>
    <dbReference type="NCBI Taxonomy" id="4572"/>
    <lineage>
        <taxon>Eukaryota</taxon>
        <taxon>Viridiplantae</taxon>
        <taxon>Streptophyta</taxon>
        <taxon>Embryophyta</taxon>
        <taxon>Tracheophyta</taxon>
        <taxon>Spermatophyta</taxon>
        <taxon>Magnoliopsida</taxon>
        <taxon>Liliopsida</taxon>
        <taxon>Poales</taxon>
        <taxon>Poaceae</taxon>
        <taxon>BOP clade</taxon>
        <taxon>Pooideae</taxon>
        <taxon>Triticodae</taxon>
        <taxon>Triticeae</taxon>
        <taxon>Triticinae</taxon>
        <taxon>Triticum</taxon>
    </lineage>
</organism>
<evidence type="ECO:0000313" key="2">
    <source>
        <dbReference type="Proteomes" id="UP000015106"/>
    </source>
</evidence>
<dbReference type="EnsemblPlants" id="TuG1812G0400003758.01.T01">
    <property type="protein sequence ID" value="TuG1812G0400003758.01.T01.cds333118"/>
    <property type="gene ID" value="TuG1812G0400003758.01"/>
</dbReference>
<dbReference type="Gramene" id="TuG1812G0400003758.01.T01">
    <property type="protein sequence ID" value="TuG1812G0400003758.01.T01.cds333118"/>
    <property type="gene ID" value="TuG1812G0400003758.01"/>
</dbReference>
<reference evidence="1" key="2">
    <citation type="submission" date="2018-03" db="EMBL/GenBank/DDBJ databases">
        <title>The Triticum urartu genome reveals the dynamic nature of wheat genome evolution.</title>
        <authorList>
            <person name="Ling H."/>
            <person name="Ma B."/>
            <person name="Shi X."/>
            <person name="Liu H."/>
            <person name="Dong L."/>
            <person name="Sun H."/>
            <person name="Cao Y."/>
            <person name="Gao Q."/>
            <person name="Zheng S."/>
            <person name="Li Y."/>
            <person name="Yu Y."/>
            <person name="Du H."/>
            <person name="Qi M."/>
            <person name="Li Y."/>
            <person name="Yu H."/>
            <person name="Cui Y."/>
            <person name="Wang N."/>
            <person name="Chen C."/>
            <person name="Wu H."/>
            <person name="Zhao Y."/>
            <person name="Zhang J."/>
            <person name="Li Y."/>
            <person name="Zhou W."/>
            <person name="Zhang B."/>
            <person name="Hu W."/>
            <person name="Eijk M."/>
            <person name="Tang J."/>
            <person name="Witsenboer H."/>
            <person name="Zhao S."/>
            <person name="Li Z."/>
            <person name="Zhang A."/>
            <person name="Wang D."/>
            <person name="Liang C."/>
        </authorList>
    </citation>
    <scope>NUCLEOTIDE SEQUENCE [LARGE SCALE GENOMIC DNA]</scope>
    <source>
        <strain evidence="1">cv. G1812</strain>
    </source>
</reference>